<dbReference type="GO" id="GO:0006325">
    <property type="term" value="P:chromatin organization"/>
    <property type="evidence" value="ECO:0007669"/>
    <property type="project" value="UniProtKB-KW"/>
</dbReference>
<keyword evidence="7" id="KW-0472">Membrane</keyword>
<dbReference type="GO" id="GO:0006355">
    <property type="term" value="P:regulation of DNA-templated transcription"/>
    <property type="evidence" value="ECO:0007669"/>
    <property type="project" value="InterPro"/>
</dbReference>
<dbReference type="Pfam" id="PF22732">
    <property type="entry name" value="MSL3_chromo-like"/>
    <property type="match status" value="1"/>
</dbReference>
<evidence type="ECO:0000256" key="4">
    <source>
        <dbReference type="ARBA" id="ARBA00023163"/>
    </source>
</evidence>
<dbReference type="PROSITE" id="PS51640">
    <property type="entry name" value="MRG"/>
    <property type="match status" value="1"/>
</dbReference>
<keyword evidence="7" id="KW-0812">Transmembrane</keyword>
<keyword evidence="2" id="KW-0156">Chromatin regulator</keyword>
<evidence type="ECO:0000259" key="9">
    <source>
        <dbReference type="Pfam" id="PF22732"/>
    </source>
</evidence>
<dbReference type="AlphaFoldDB" id="A0AA38YPL3"/>
<keyword evidence="4" id="KW-0804">Transcription</keyword>
<evidence type="ECO:0000256" key="7">
    <source>
        <dbReference type="SAM" id="Phobius"/>
    </source>
</evidence>
<dbReference type="SUPFAM" id="SSF54160">
    <property type="entry name" value="Chromo domain-like"/>
    <property type="match status" value="1"/>
</dbReference>
<name>A0AA38YPL3_VITRO</name>
<dbReference type="InterPro" id="IPR026541">
    <property type="entry name" value="MRG_dom"/>
</dbReference>
<feature type="domain" description="MRG" evidence="8">
    <location>
        <begin position="136"/>
        <end position="289"/>
    </location>
</feature>
<dbReference type="Proteomes" id="UP001168098">
    <property type="component" value="Unassembled WGS sequence"/>
</dbReference>
<dbReference type="GO" id="GO:0005634">
    <property type="term" value="C:nucleus"/>
    <property type="evidence" value="ECO:0007669"/>
    <property type="project" value="UniProtKB-SubCell"/>
</dbReference>
<evidence type="ECO:0000313" key="10">
    <source>
        <dbReference type="EMBL" id="KAJ9674311.1"/>
    </source>
</evidence>
<feature type="region of interest" description="Disordered" evidence="6">
    <location>
        <begin position="1"/>
        <end position="38"/>
    </location>
</feature>
<dbReference type="PANTHER" id="PTHR10880:SF44">
    <property type="entry name" value="PROTEIN MRG2"/>
    <property type="match status" value="1"/>
</dbReference>
<dbReference type="GO" id="GO:0048586">
    <property type="term" value="P:regulation of long-day photoperiodism, flowering"/>
    <property type="evidence" value="ECO:0007669"/>
    <property type="project" value="UniProtKB-ARBA"/>
</dbReference>
<evidence type="ECO:0000256" key="3">
    <source>
        <dbReference type="ARBA" id="ARBA00023015"/>
    </source>
</evidence>
<keyword evidence="7" id="KW-1133">Transmembrane helix</keyword>
<evidence type="ECO:0000256" key="1">
    <source>
        <dbReference type="ARBA" id="ARBA00004123"/>
    </source>
</evidence>
<dbReference type="Gene3D" id="2.30.30.140">
    <property type="match status" value="1"/>
</dbReference>
<dbReference type="EMBL" id="JARBHA010000018">
    <property type="protein sequence ID" value="KAJ9674311.1"/>
    <property type="molecule type" value="Genomic_DNA"/>
</dbReference>
<dbReference type="FunFam" id="2.30.30.140:FF:000102">
    <property type="entry name" value="Protein MRG1"/>
    <property type="match status" value="1"/>
</dbReference>
<keyword evidence="11" id="KW-1185">Reference proteome</keyword>
<comment type="caution">
    <text evidence="10">The sequence shown here is derived from an EMBL/GenBank/DDBJ whole genome shotgun (WGS) entry which is preliminary data.</text>
</comment>
<evidence type="ECO:0000256" key="5">
    <source>
        <dbReference type="ARBA" id="ARBA00023242"/>
    </source>
</evidence>
<dbReference type="FunFam" id="1.10.274.30:FF:000005">
    <property type="entry name" value="Chromatin modification-related protein EAF3"/>
    <property type="match status" value="1"/>
</dbReference>
<feature type="transmembrane region" description="Helical" evidence="7">
    <location>
        <begin position="291"/>
        <end position="313"/>
    </location>
</feature>
<dbReference type="CDD" id="cd18983">
    <property type="entry name" value="CBD_MSL3_like"/>
    <property type="match status" value="1"/>
</dbReference>
<feature type="domain" description="MSL3 chromodomain-like" evidence="9">
    <location>
        <begin position="41"/>
        <end position="106"/>
    </location>
</feature>
<keyword evidence="3" id="KW-0805">Transcription regulation</keyword>
<dbReference type="InterPro" id="IPR038217">
    <property type="entry name" value="MRG_C_sf"/>
</dbReference>
<dbReference type="GO" id="GO:0000123">
    <property type="term" value="C:histone acetyltransferase complex"/>
    <property type="evidence" value="ECO:0007669"/>
    <property type="project" value="TreeGrafter"/>
</dbReference>
<dbReference type="Gene3D" id="1.10.274.30">
    <property type="entry name" value="MRG domain"/>
    <property type="match status" value="1"/>
</dbReference>
<organism evidence="10 11">
    <name type="scientific">Vitis rotundifolia</name>
    <name type="common">Muscadine grape</name>
    <dbReference type="NCBI Taxonomy" id="103349"/>
    <lineage>
        <taxon>Eukaryota</taxon>
        <taxon>Viridiplantae</taxon>
        <taxon>Streptophyta</taxon>
        <taxon>Embryophyta</taxon>
        <taxon>Tracheophyta</taxon>
        <taxon>Spermatophyta</taxon>
        <taxon>Magnoliopsida</taxon>
        <taxon>eudicotyledons</taxon>
        <taxon>Gunneridae</taxon>
        <taxon>Pentapetalae</taxon>
        <taxon>rosids</taxon>
        <taxon>Vitales</taxon>
        <taxon>Vitaceae</taxon>
        <taxon>Viteae</taxon>
        <taxon>Vitis</taxon>
    </lineage>
</organism>
<sequence length="321" mass="37295">MGSSVDASATETDGDTTETDIDVDADSDADDYPPLSDSCPFSEGEKVLAYHNLRIYPAKVRRIEFQMNEWKYFVHYLGWSKNWDEWVGMDRLLKFSEENVQKQKALGKKQGIDKNTKPVRASQIKPKNFARGKKWKNDSVAKKEAIPVEKLVNIQIPPTLKKQLVDDCEFITHLGQLVRLPRAPTVDKILKKYLDYRIKRDGMISDSAGEILKGLRCYFDKALPVMLLYERERQQYQEAIANNVSPSTIYGAEHLLRLFVKLPELLFHANIEKETSKELQLELLDFLKYKFFHSFTLIYFLLVMFLTAIVLAIKWDYHENM</sequence>
<gene>
    <name evidence="10" type="ORF">PVL29_023705</name>
</gene>
<comment type="subcellular location">
    <subcellularLocation>
        <location evidence="1">Nucleus</location>
    </subcellularLocation>
</comment>
<evidence type="ECO:0000256" key="6">
    <source>
        <dbReference type="SAM" id="MobiDB-lite"/>
    </source>
</evidence>
<accession>A0AA38YPL3</accession>
<protein>
    <submittedName>
        <fullName evidence="10">Uncharacterized protein</fullName>
    </submittedName>
</protein>
<reference evidence="10 11" key="1">
    <citation type="journal article" date="2023" name="BMC Biotechnol.">
        <title>Vitis rotundifolia cv Carlos genome sequencing.</title>
        <authorList>
            <person name="Huff M."/>
            <person name="Hulse-Kemp A."/>
            <person name="Scheffler B."/>
            <person name="Youngblood R."/>
            <person name="Simpson S."/>
            <person name="Babiker E."/>
            <person name="Staton M."/>
        </authorList>
    </citation>
    <scope>NUCLEOTIDE SEQUENCE [LARGE SCALE GENOMIC DNA]</scope>
    <source>
        <tissue evidence="10">Leaf</tissue>
    </source>
</reference>
<evidence type="ECO:0000259" key="8">
    <source>
        <dbReference type="Pfam" id="PF05712"/>
    </source>
</evidence>
<feature type="compositionally biased region" description="Acidic residues" evidence="6">
    <location>
        <begin position="12"/>
        <end position="31"/>
    </location>
</feature>
<dbReference type="Pfam" id="PF05712">
    <property type="entry name" value="MRG"/>
    <property type="match status" value="1"/>
</dbReference>
<dbReference type="PANTHER" id="PTHR10880">
    <property type="entry name" value="MORTALITY FACTOR 4-LIKE PROTEIN"/>
    <property type="match status" value="1"/>
</dbReference>
<dbReference type="InterPro" id="IPR053820">
    <property type="entry name" value="MSL3_chromo-like"/>
</dbReference>
<dbReference type="InterPro" id="IPR016197">
    <property type="entry name" value="Chromo-like_dom_sf"/>
</dbReference>
<evidence type="ECO:0000256" key="2">
    <source>
        <dbReference type="ARBA" id="ARBA00022853"/>
    </source>
</evidence>
<proteinExistence type="predicted"/>
<evidence type="ECO:0000313" key="11">
    <source>
        <dbReference type="Proteomes" id="UP001168098"/>
    </source>
</evidence>
<keyword evidence="5" id="KW-0539">Nucleus</keyword>
<dbReference type="GO" id="GO:1990841">
    <property type="term" value="F:promoter-specific chromatin binding"/>
    <property type="evidence" value="ECO:0007669"/>
    <property type="project" value="UniProtKB-ARBA"/>
</dbReference>
<dbReference type="InterPro" id="IPR008676">
    <property type="entry name" value="MRG"/>
</dbReference>